<keyword evidence="1" id="KW-0472">Membrane</keyword>
<feature type="transmembrane region" description="Helical" evidence="1">
    <location>
        <begin position="787"/>
        <end position="808"/>
    </location>
</feature>
<feature type="transmembrane region" description="Helical" evidence="1">
    <location>
        <begin position="712"/>
        <end position="730"/>
    </location>
</feature>
<sequence length="1582" mass="172032">MGASVELATAYITLAAETRGLSKQIAAELKASERFAAATGRNIGENIKQGLAAARPGENITGLHDKVEASEKRLAAATAKAAKDREAAARKVEIAEARLAEVKARGNASESQILAAQDRLTAARSRYTEVSRRGVSQILAHNEALKSAQSALASATQTANSALFAPANTASNAMKRIVSDAGLAPGVFSRFAGAARGAYDTVATGAGRAAGATRTAFSGVGSVAADAFRGNFSSAFSTVASGAALAGSSIKGSLTGAFRGTSAVAGSEGEAASSRFAGALGGLKDKVSGSFKGLFSGAASHAERGGHEAGSKFAGAFKAVAGAALAYAGIQQVTALTKNFVKEAGDLEQSVGAVDAVFKGSAAQMHSWADSASSAVGISKNEYNSFASVLGSMLKNAGTPMTELGGKTNDLIKLGADLASMYGGTTAEAIEAISAALRGEMDPIERYGISLNDAALTQEGLRLGIQKTGGAFDTQQKQLITQSLLFKQSADAQGNFARESDTFQHKTQVLKAQWADLSATMGEAFLPIASAIVGFIAGRLLPAFGTLAGGVKAFVAAWQAFDGTVTSDGFAGWMEQLAFAMRNLYEKIKAYFIDSILPVLRDDVYPIMRDVGKGIKDVFDGLVGIQPDDNTNQFLHDLGENIGKIVSLVADKANIWMPFAEGILIAVAAFRVYNAAVALGTAATTAWQVITGIQTGTILGLTRAQIAAKAATWAWLGIFGLIIGAVILAYQNFDWFREMVDNVFKFIGDVIRNFVDWFNNNVMPIIIAGLQALGNFFMGLWNDYVKPAWDFIMQLIGAFIDWFVNVYIPRVQEAFRIYGEIFRWLYENVIQPVFNGIATFVKAAIEVVAAVFTWFYETIVIPVWTGIKTAIVVVLAILLTLWDGVVWAIQNVLAPVFGWLYESIIKPVWQWIVDVIKGVIDWFINYYIPAFQANIQLLGQFFTWLYENWVKPAWNLIQGAIQFLLDWWNNTFIPAWNFAMKTYGEMFTWLYENVIKPVWNWIQSAIQAVLDWWNNVLVPAWNTALRIYGDAFRWVYDNVIKPVWDSIQRVIQSVIDWWNAYIKPAWDLALKVFGDAFRWLYDNFINPVWTQIRNAIDAVYNWFQSNILPAFNAAIDTLGKFFKYLYDNWIKPAWDSISNVIKTGWEQWIKPVFDTLTDWVTNKIPRAFDNAVKAIENAWKAIQDVVKAPVKFVLQTVVNDGFIRHFNDLADKFHIDKLPTIDLSGWATGGWTGPGDKYQPAGIVHADEFVVKKSSRRRFEQENPGVLDYINRTGRLPRGMGGYADGGLVSAVGGAVLSGDLWKAGKEFVGSAAGKVLDTVIEPLKGVIDSITSRFLGFPGELMRGGAFTIIDGAANWVKDTLKGKNESGGSAVPVADSNGGVMRWRDTVVQALGIAGLPTSEPYVNAWLSQIQSESNGDPNVTQSGYVDINTITGDLAMGLVQVIGSTFAAFRDPSLPNNRLDPLANLVAGMRYAKARYGYSDMLGVIGHGHGYADGGRVRPYLFDKGGIIKKGVQVIDHQRKDPDYVLTSKQWEKMYRIAENSDKHVNRGITIGTVQGYSAEEVAREIERRRRQEEALAYG</sequence>
<proteinExistence type="predicted"/>
<keyword evidence="1" id="KW-0812">Transmembrane</keyword>
<protein>
    <submittedName>
        <fullName evidence="2">Tail tape measure</fullName>
    </submittedName>
</protein>
<evidence type="ECO:0000313" key="2">
    <source>
        <dbReference type="EMBL" id="DAG03672.1"/>
    </source>
</evidence>
<keyword evidence="1" id="KW-1133">Transmembrane helix</keyword>
<dbReference type="CDD" id="cd13402">
    <property type="entry name" value="LT_TF-like"/>
    <property type="match status" value="1"/>
</dbReference>
<feature type="transmembrane region" description="Helical" evidence="1">
    <location>
        <begin position="829"/>
        <end position="855"/>
    </location>
</feature>
<accession>A0A8S5VAE8</accession>
<evidence type="ECO:0000256" key="1">
    <source>
        <dbReference type="SAM" id="Phobius"/>
    </source>
</evidence>
<name>A0A8S5VAE8_9CAUD</name>
<dbReference type="InterPro" id="IPR023346">
    <property type="entry name" value="Lysozyme-like_dom_sf"/>
</dbReference>
<organism evidence="2">
    <name type="scientific">Siphoviridae sp. ct6bU4</name>
    <dbReference type="NCBI Taxonomy" id="2825344"/>
    <lineage>
        <taxon>Viruses</taxon>
        <taxon>Duplodnaviria</taxon>
        <taxon>Heunggongvirae</taxon>
        <taxon>Uroviricota</taxon>
        <taxon>Caudoviricetes</taxon>
    </lineage>
</organism>
<feature type="transmembrane region" description="Helical" evidence="1">
    <location>
        <begin position="861"/>
        <end position="882"/>
    </location>
</feature>
<dbReference type="InterPro" id="IPR016024">
    <property type="entry name" value="ARM-type_fold"/>
</dbReference>
<reference evidence="2" key="1">
    <citation type="journal article" date="2021" name="Proc. Natl. Acad. Sci. U.S.A.">
        <title>A Catalog of Tens of Thousands of Viruses from Human Metagenomes Reveals Hidden Associations with Chronic Diseases.</title>
        <authorList>
            <person name="Tisza M.J."/>
            <person name="Buck C.B."/>
        </authorList>
    </citation>
    <scope>NUCLEOTIDE SEQUENCE</scope>
    <source>
        <strain evidence="2">Ct6bU4</strain>
    </source>
</reference>
<feature type="transmembrane region" description="Helical" evidence="1">
    <location>
        <begin position="762"/>
        <end position="781"/>
    </location>
</feature>
<dbReference type="SUPFAM" id="SSF53955">
    <property type="entry name" value="Lysozyme-like"/>
    <property type="match status" value="1"/>
</dbReference>
<dbReference type="EMBL" id="BK016234">
    <property type="protein sequence ID" value="DAG03672.1"/>
    <property type="molecule type" value="Genomic_DNA"/>
</dbReference>
<dbReference type="SUPFAM" id="SSF48371">
    <property type="entry name" value="ARM repeat"/>
    <property type="match status" value="1"/>
</dbReference>